<dbReference type="InterPro" id="IPR002035">
    <property type="entry name" value="VWF_A"/>
</dbReference>
<sequence>VNGEELDLDSAIGAIVDKHSGRTPSEKVYQMRKKAEREVSTLFLLDLSASTDEWVDKEAYREALQRFDWEDYHNRRMTNLRDPKTYTPGSEKIFEGKKIIDVEKEALVVMAEALEPIGDDYGIYGFSGYGRDNVEFFMIRDFDENYSELCKGRIGGIKPFRSTRMGPAIRHAVYKLSKRDARLKVMIILSDGYPQDYDYGKDRTNKEYGINDTKIAMREARDKGIHTFCITVDKEGYSYLEEMCGRGNFLVIEDIASLPQKLPKIYRGLTT</sequence>
<organism evidence="2 3">
    <name type="scientific">Tectimicrobiota bacterium</name>
    <dbReference type="NCBI Taxonomy" id="2528274"/>
    <lineage>
        <taxon>Bacteria</taxon>
        <taxon>Pseudomonadati</taxon>
        <taxon>Nitrospinota/Tectimicrobiota group</taxon>
        <taxon>Candidatus Tectimicrobiota</taxon>
    </lineage>
</organism>
<feature type="non-terminal residue" evidence="2">
    <location>
        <position position="1"/>
    </location>
</feature>
<dbReference type="PROSITE" id="PS50234">
    <property type="entry name" value="VWFA"/>
    <property type="match status" value="1"/>
</dbReference>
<dbReference type="PANTHER" id="PTHR41248:SF1">
    <property type="entry name" value="NORD PROTEIN"/>
    <property type="match status" value="1"/>
</dbReference>
<feature type="domain" description="VWFA" evidence="1">
    <location>
        <begin position="82"/>
        <end position="265"/>
    </location>
</feature>
<dbReference type="InterPro" id="IPR051928">
    <property type="entry name" value="NorD/CobT"/>
</dbReference>
<dbReference type="InterPro" id="IPR036465">
    <property type="entry name" value="vWFA_dom_sf"/>
</dbReference>
<dbReference type="CDD" id="cd01454">
    <property type="entry name" value="vWA_norD_type"/>
    <property type="match status" value="1"/>
</dbReference>
<proteinExistence type="predicted"/>
<accession>A0A933GK34</accession>
<dbReference type="SMART" id="SM00327">
    <property type="entry name" value="VWA"/>
    <property type="match status" value="1"/>
</dbReference>
<protein>
    <submittedName>
        <fullName evidence="2">VWA domain-containing protein</fullName>
    </submittedName>
</protein>
<comment type="caution">
    <text evidence="2">The sequence shown here is derived from an EMBL/GenBank/DDBJ whole genome shotgun (WGS) entry which is preliminary data.</text>
</comment>
<evidence type="ECO:0000313" key="2">
    <source>
        <dbReference type="EMBL" id="MBI4595297.1"/>
    </source>
</evidence>
<dbReference type="EMBL" id="JACQWF010000130">
    <property type="protein sequence ID" value="MBI4595297.1"/>
    <property type="molecule type" value="Genomic_DNA"/>
</dbReference>
<dbReference type="PANTHER" id="PTHR41248">
    <property type="entry name" value="NORD PROTEIN"/>
    <property type="match status" value="1"/>
</dbReference>
<name>A0A933GK34_UNCTE</name>
<dbReference type="SUPFAM" id="SSF53300">
    <property type="entry name" value="vWA-like"/>
    <property type="match status" value="1"/>
</dbReference>
<evidence type="ECO:0000259" key="1">
    <source>
        <dbReference type="PROSITE" id="PS50234"/>
    </source>
</evidence>
<dbReference type="Gene3D" id="3.40.50.410">
    <property type="entry name" value="von Willebrand factor, type A domain"/>
    <property type="match status" value="1"/>
</dbReference>
<reference evidence="2" key="1">
    <citation type="submission" date="2020-07" db="EMBL/GenBank/DDBJ databases">
        <title>Huge and variable diversity of episymbiotic CPR bacteria and DPANN archaea in groundwater ecosystems.</title>
        <authorList>
            <person name="He C.Y."/>
            <person name="Keren R."/>
            <person name="Whittaker M."/>
            <person name="Farag I.F."/>
            <person name="Doudna J."/>
            <person name="Cate J.H.D."/>
            <person name="Banfield J.F."/>
        </authorList>
    </citation>
    <scope>NUCLEOTIDE SEQUENCE</scope>
    <source>
        <strain evidence="2">NC_groundwater_1482_Ag_S-0.65um_47_24</strain>
    </source>
</reference>
<dbReference type="Proteomes" id="UP000772181">
    <property type="component" value="Unassembled WGS sequence"/>
</dbReference>
<dbReference type="AlphaFoldDB" id="A0A933GK34"/>
<dbReference type="Pfam" id="PF00092">
    <property type="entry name" value="VWA"/>
    <property type="match status" value="1"/>
</dbReference>
<gene>
    <name evidence="2" type="ORF">HY730_02855</name>
</gene>
<evidence type="ECO:0000313" key="3">
    <source>
        <dbReference type="Proteomes" id="UP000772181"/>
    </source>
</evidence>